<dbReference type="SUPFAM" id="SSF53383">
    <property type="entry name" value="PLP-dependent transferases"/>
    <property type="match status" value="1"/>
</dbReference>
<name>A0A518CGM9_9PLAN</name>
<dbReference type="InterPro" id="IPR015422">
    <property type="entry name" value="PyrdxlP-dep_Trfase_small"/>
</dbReference>
<evidence type="ECO:0000256" key="5">
    <source>
        <dbReference type="RuleBase" id="RU004508"/>
    </source>
</evidence>
<evidence type="ECO:0000256" key="3">
    <source>
        <dbReference type="PIRSR" id="PIRSR000390-1"/>
    </source>
</evidence>
<dbReference type="GO" id="GO:0030170">
    <property type="term" value="F:pyridoxal phosphate binding"/>
    <property type="evidence" value="ECO:0007669"/>
    <property type="project" value="TreeGrafter"/>
</dbReference>
<dbReference type="Pfam" id="PF01041">
    <property type="entry name" value="DegT_DnrJ_EryC1"/>
    <property type="match status" value="1"/>
</dbReference>
<keyword evidence="7" id="KW-1185">Reference proteome</keyword>
<dbReference type="RefSeq" id="WP_144992083.1">
    <property type="nucleotide sequence ID" value="NZ_CP036281.1"/>
</dbReference>
<keyword evidence="6" id="KW-0032">Aminotransferase</keyword>
<keyword evidence="1 4" id="KW-0663">Pyridoxal phosphate</keyword>
<evidence type="ECO:0000313" key="6">
    <source>
        <dbReference type="EMBL" id="QDU78382.1"/>
    </source>
</evidence>
<keyword evidence="6" id="KW-0808">Transferase</keyword>
<dbReference type="InterPro" id="IPR015421">
    <property type="entry name" value="PyrdxlP-dep_Trfase_major"/>
</dbReference>
<feature type="active site" description="Proton acceptor" evidence="3">
    <location>
        <position position="204"/>
    </location>
</feature>
<sequence>MSDSANRLHELPQLLGGPAVRPSGPPGWPIARPEIGSALRDCWTTGDWGRYHGENIPRLEELIRAFFETEFLTLCSSGSSALELALRGVRVGPGDEVIMAAYDFRANFQNITLLGATPVLVDLRPDDFQMSVEQIESAITKKTKAILVSHLHGGIVDLQRARVIADAHSLPIIEDACQCQGASYGGQLLGTHGDVGILSFGGSKLTTAGRGGVVITNNAGIAQHIKLHQERGNIAYPLSELQAAVLIPQWEQLPTDHEYRLKQVEFLASRIEAEEVPGLRLLMQTNQDHLRQRGNLPLSPGYYKVGFRYNKEEWSGLTREQWCIALRAEGIAFDPGFRSLHLTHSRRRFRTMSELPVADHADEEIVGLHHPVLLEPAEAIEEIVIALKKIHLHAHDLHQRKETSQ</sequence>
<evidence type="ECO:0000313" key="7">
    <source>
        <dbReference type="Proteomes" id="UP000317178"/>
    </source>
</evidence>
<evidence type="ECO:0000256" key="4">
    <source>
        <dbReference type="PIRSR" id="PIRSR000390-2"/>
    </source>
</evidence>
<dbReference type="GO" id="GO:0047310">
    <property type="term" value="F:glutamine-scyllo-inositol transaminase activity"/>
    <property type="evidence" value="ECO:0007669"/>
    <property type="project" value="UniProtKB-EC"/>
</dbReference>
<evidence type="ECO:0000256" key="1">
    <source>
        <dbReference type="ARBA" id="ARBA00022898"/>
    </source>
</evidence>
<dbReference type="OrthoDB" id="257609at2"/>
<dbReference type="KEGG" id="plon:Pla110_00830"/>
<accession>A0A518CGM9</accession>
<comment type="similarity">
    <text evidence="2 5">Belongs to the DegT/DnrJ/EryC1 family.</text>
</comment>
<dbReference type="Gene3D" id="3.40.640.10">
    <property type="entry name" value="Type I PLP-dependent aspartate aminotransferase-like (Major domain)"/>
    <property type="match status" value="1"/>
</dbReference>
<dbReference type="InterPro" id="IPR015424">
    <property type="entry name" value="PyrdxlP-dep_Trfase"/>
</dbReference>
<dbReference type="PANTHER" id="PTHR30244:SF36">
    <property type="entry name" value="3-OXO-GLUCOSE-6-PHOSPHATE:GLUTAMATE AMINOTRANSFERASE"/>
    <property type="match status" value="1"/>
</dbReference>
<dbReference type="GO" id="GO:0000271">
    <property type="term" value="P:polysaccharide biosynthetic process"/>
    <property type="evidence" value="ECO:0007669"/>
    <property type="project" value="TreeGrafter"/>
</dbReference>
<dbReference type="PIRSF" id="PIRSF000390">
    <property type="entry name" value="PLP_StrS"/>
    <property type="match status" value="1"/>
</dbReference>
<reference evidence="6 7" key="1">
    <citation type="submission" date="2019-02" db="EMBL/GenBank/DDBJ databases">
        <title>Deep-cultivation of Planctomycetes and their phenomic and genomic characterization uncovers novel biology.</title>
        <authorList>
            <person name="Wiegand S."/>
            <person name="Jogler M."/>
            <person name="Boedeker C."/>
            <person name="Pinto D."/>
            <person name="Vollmers J."/>
            <person name="Rivas-Marin E."/>
            <person name="Kohn T."/>
            <person name="Peeters S.H."/>
            <person name="Heuer A."/>
            <person name="Rast P."/>
            <person name="Oberbeckmann S."/>
            <person name="Bunk B."/>
            <person name="Jeske O."/>
            <person name="Meyerdierks A."/>
            <person name="Storesund J.E."/>
            <person name="Kallscheuer N."/>
            <person name="Luecker S."/>
            <person name="Lage O.M."/>
            <person name="Pohl T."/>
            <person name="Merkel B.J."/>
            <person name="Hornburger P."/>
            <person name="Mueller R.-W."/>
            <person name="Bruemmer F."/>
            <person name="Labrenz M."/>
            <person name="Spormann A.M."/>
            <person name="Op den Camp H."/>
            <person name="Overmann J."/>
            <person name="Amann R."/>
            <person name="Jetten M.S.M."/>
            <person name="Mascher T."/>
            <person name="Medema M.H."/>
            <person name="Devos D.P."/>
            <person name="Kaster A.-K."/>
            <person name="Ovreas L."/>
            <person name="Rohde M."/>
            <person name="Galperin M.Y."/>
            <person name="Jogler C."/>
        </authorList>
    </citation>
    <scope>NUCLEOTIDE SEQUENCE [LARGE SCALE GENOMIC DNA]</scope>
    <source>
        <strain evidence="6 7">Pla110</strain>
    </source>
</reference>
<dbReference type="AlphaFoldDB" id="A0A518CGM9"/>
<feature type="modified residue" description="N6-(pyridoxal phosphate)lysine" evidence="4">
    <location>
        <position position="204"/>
    </location>
</feature>
<organism evidence="6 7">
    <name type="scientific">Polystyrenella longa</name>
    <dbReference type="NCBI Taxonomy" id="2528007"/>
    <lineage>
        <taxon>Bacteria</taxon>
        <taxon>Pseudomonadati</taxon>
        <taxon>Planctomycetota</taxon>
        <taxon>Planctomycetia</taxon>
        <taxon>Planctomycetales</taxon>
        <taxon>Planctomycetaceae</taxon>
        <taxon>Polystyrenella</taxon>
    </lineage>
</organism>
<proteinExistence type="inferred from homology"/>
<protein>
    <submittedName>
        <fullName evidence="6">L-glutamine:scyllo-inosose aminotransferase</fullName>
        <ecNumber evidence="6">2.6.1.50</ecNumber>
    </submittedName>
</protein>
<dbReference type="PANTHER" id="PTHR30244">
    <property type="entry name" value="TRANSAMINASE"/>
    <property type="match status" value="1"/>
</dbReference>
<evidence type="ECO:0000256" key="2">
    <source>
        <dbReference type="ARBA" id="ARBA00037999"/>
    </source>
</evidence>
<dbReference type="Proteomes" id="UP000317178">
    <property type="component" value="Chromosome"/>
</dbReference>
<dbReference type="EMBL" id="CP036281">
    <property type="protein sequence ID" value="QDU78382.1"/>
    <property type="molecule type" value="Genomic_DNA"/>
</dbReference>
<gene>
    <name evidence="6" type="primary">stsC</name>
    <name evidence="6" type="ORF">Pla110_00830</name>
</gene>
<dbReference type="Gene3D" id="3.90.1150.10">
    <property type="entry name" value="Aspartate Aminotransferase, domain 1"/>
    <property type="match status" value="1"/>
</dbReference>
<dbReference type="InterPro" id="IPR000653">
    <property type="entry name" value="DegT/StrS_aminotransferase"/>
</dbReference>
<dbReference type="EC" id="2.6.1.50" evidence="6"/>